<dbReference type="AlphaFoldDB" id="A0A385YPT3"/>
<name>A0A385YPT3_9BACL</name>
<protein>
    <submittedName>
        <fullName evidence="1">Transcriptional regulator</fullName>
    </submittedName>
</protein>
<reference evidence="2" key="1">
    <citation type="submission" date="2018-09" db="EMBL/GenBank/DDBJ databases">
        <authorList>
            <person name="Zhu H."/>
        </authorList>
    </citation>
    <scope>NUCLEOTIDE SEQUENCE [LARGE SCALE GENOMIC DNA]</scope>
    <source>
        <strain evidence="2">K2R23-3</strain>
    </source>
</reference>
<evidence type="ECO:0000313" key="2">
    <source>
        <dbReference type="Proteomes" id="UP000265725"/>
    </source>
</evidence>
<dbReference type="RefSeq" id="WP_119882480.1">
    <property type="nucleotide sequence ID" value="NZ_CP032418.1"/>
</dbReference>
<organism evidence="1 2">
    <name type="scientific">Paenisporosarcina cavernae</name>
    <dbReference type="NCBI Taxonomy" id="2320858"/>
    <lineage>
        <taxon>Bacteria</taxon>
        <taxon>Bacillati</taxon>
        <taxon>Bacillota</taxon>
        <taxon>Bacilli</taxon>
        <taxon>Bacillales</taxon>
        <taxon>Caryophanaceae</taxon>
        <taxon>Paenisporosarcina</taxon>
    </lineage>
</organism>
<sequence length="73" mass="8644">MREQIRKCMQLNQIVEMIYMDKHGQLSKRRVKVIKMNSTSFQSFCMTKNAKRTFIIDNVLANAPVVKRERVVI</sequence>
<dbReference type="KEGG" id="paek:D3873_02180"/>
<gene>
    <name evidence="1" type="ORF">D3873_02180</name>
</gene>
<proteinExistence type="predicted"/>
<evidence type="ECO:0000313" key="1">
    <source>
        <dbReference type="EMBL" id="AYC28735.1"/>
    </source>
</evidence>
<dbReference type="Proteomes" id="UP000265725">
    <property type="component" value="Chromosome"/>
</dbReference>
<keyword evidence="2" id="KW-1185">Reference proteome</keyword>
<accession>A0A385YPT3</accession>
<dbReference type="OrthoDB" id="2112405at2"/>
<dbReference type="EMBL" id="CP032418">
    <property type="protein sequence ID" value="AYC28735.1"/>
    <property type="molecule type" value="Genomic_DNA"/>
</dbReference>